<dbReference type="InterPro" id="IPR035899">
    <property type="entry name" value="DBL_dom_sf"/>
</dbReference>
<dbReference type="AlphaFoldDB" id="A0A091MVJ9"/>
<dbReference type="Gene3D" id="1.20.900.10">
    <property type="entry name" value="Dbl homology (DH) domain"/>
    <property type="match status" value="1"/>
</dbReference>
<keyword evidence="4" id="KW-1185">Reference proteome</keyword>
<reference evidence="3 4" key="1">
    <citation type="submission" date="2014-04" db="EMBL/GenBank/DDBJ databases">
        <title>Genome evolution of avian class.</title>
        <authorList>
            <person name="Zhang G."/>
            <person name="Li C."/>
        </authorList>
    </citation>
    <scope>NUCLEOTIDE SEQUENCE [LARGE SCALE GENOMIC DNA]</scope>
    <source>
        <strain evidence="3">BGI_N310</strain>
    </source>
</reference>
<evidence type="ECO:0000256" key="1">
    <source>
        <dbReference type="SAM" id="Coils"/>
    </source>
</evidence>
<dbReference type="PANTHER" id="PTHR22834">
    <property type="entry name" value="NUCLEAR FUSION PROTEIN FUS2"/>
    <property type="match status" value="1"/>
</dbReference>
<name>A0A091MVJ9_9PASS</name>
<feature type="domain" description="DH" evidence="2">
    <location>
        <begin position="1"/>
        <end position="50"/>
    </location>
</feature>
<proteinExistence type="predicted"/>
<evidence type="ECO:0000313" key="4">
    <source>
        <dbReference type="Proteomes" id="UP000053537"/>
    </source>
</evidence>
<dbReference type="InterPro" id="IPR000219">
    <property type="entry name" value="DH_dom"/>
</dbReference>
<dbReference type="InterPro" id="IPR051492">
    <property type="entry name" value="Dynamin-Rho_GEF"/>
</dbReference>
<dbReference type="GO" id="GO:0005085">
    <property type="term" value="F:guanyl-nucleotide exchange factor activity"/>
    <property type="evidence" value="ECO:0007669"/>
    <property type="project" value="InterPro"/>
</dbReference>
<dbReference type="SUPFAM" id="SSF48065">
    <property type="entry name" value="DBL homology domain (DH-domain)"/>
    <property type="match status" value="1"/>
</dbReference>
<dbReference type="GO" id="GO:0005737">
    <property type="term" value="C:cytoplasm"/>
    <property type="evidence" value="ECO:0007669"/>
    <property type="project" value="TreeGrafter"/>
</dbReference>
<evidence type="ECO:0000259" key="2">
    <source>
        <dbReference type="PROSITE" id="PS50010"/>
    </source>
</evidence>
<feature type="coiled-coil region" evidence="1">
    <location>
        <begin position="33"/>
        <end position="60"/>
    </location>
</feature>
<accession>A0A091MVJ9</accession>
<gene>
    <name evidence="3" type="ORF">N310_00917</name>
</gene>
<dbReference type="EMBL" id="KK838450">
    <property type="protein sequence ID" value="KFP81503.1"/>
    <property type="molecule type" value="Genomic_DNA"/>
</dbReference>
<dbReference type="PROSITE" id="PS50010">
    <property type="entry name" value="DH_2"/>
    <property type="match status" value="1"/>
</dbReference>
<feature type="non-terminal residue" evidence="3">
    <location>
        <position position="1"/>
    </location>
</feature>
<dbReference type="Pfam" id="PF00621">
    <property type="entry name" value="RhoGEF"/>
    <property type="match status" value="1"/>
</dbReference>
<dbReference type="PANTHER" id="PTHR22834:SF17">
    <property type="entry name" value="RHO GUANINE NUCLEOTIDE EXCHANGE FACTOR 38"/>
    <property type="match status" value="1"/>
</dbReference>
<dbReference type="Proteomes" id="UP000053537">
    <property type="component" value="Unassembled WGS sequence"/>
</dbReference>
<feature type="non-terminal residue" evidence="3">
    <location>
        <position position="62"/>
    </location>
</feature>
<evidence type="ECO:0000313" key="3">
    <source>
        <dbReference type="EMBL" id="KFP81503.1"/>
    </source>
</evidence>
<organism evidence="3 4">
    <name type="scientific">Acanthisitta chloris</name>
    <name type="common">rifleman</name>
    <dbReference type="NCBI Taxonomy" id="57068"/>
    <lineage>
        <taxon>Eukaryota</taxon>
        <taxon>Metazoa</taxon>
        <taxon>Chordata</taxon>
        <taxon>Craniata</taxon>
        <taxon>Vertebrata</taxon>
        <taxon>Euteleostomi</taxon>
        <taxon>Archelosauria</taxon>
        <taxon>Archosauria</taxon>
        <taxon>Dinosauria</taxon>
        <taxon>Saurischia</taxon>
        <taxon>Theropoda</taxon>
        <taxon>Coelurosauria</taxon>
        <taxon>Aves</taxon>
        <taxon>Neognathae</taxon>
        <taxon>Neoaves</taxon>
        <taxon>Telluraves</taxon>
        <taxon>Australaves</taxon>
        <taxon>Passeriformes</taxon>
        <taxon>Acanthisittidae</taxon>
        <taxon>Acanthisitta</taxon>
    </lineage>
</organism>
<keyword evidence="1" id="KW-0175">Coiled coil</keyword>
<sequence length="62" mass="7172">LMIKPVQRVMKYPLLLRELLNSTPASHPDHKVLQDALLAMKNINVNINELKRRKDLGKKKAQ</sequence>
<protein>
    <submittedName>
        <fullName evidence="3">Dynamin-binding protein</fullName>
    </submittedName>
</protein>